<dbReference type="NCBIfam" id="NF033517">
    <property type="entry name" value="transpos_IS66"/>
    <property type="match status" value="1"/>
</dbReference>
<protein>
    <submittedName>
        <fullName evidence="5">Transposase</fullName>
    </submittedName>
</protein>
<feature type="domain" description="Transposase IS66 zinc-finger binding" evidence="3">
    <location>
        <begin position="123"/>
        <end position="167"/>
    </location>
</feature>
<proteinExistence type="predicted"/>
<dbReference type="OrthoDB" id="9760067at2"/>
<dbReference type="AlphaFoldDB" id="A0A315ZXV7"/>
<evidence type="ECO:0000259" key="3">
    <source>
        <dbReference type="Pfam" id="PF13005"/>
    </source>
</evidence>
<evidence type="ECO:0000259" key="2">
    <source>
        <dbReference type="Pfam" id="PF03050"/>
    </source>
</evidence>
<dbReference type="EMBL" id="UHJJ01000004">
    <property type="protein sequence ID" value="SUQ13899.1"/>
    <property type="molecule type" value="Genomic_DNA"/>
</dbReference>
<feature type="coiled-coil region" evidence="1">
    <location>
        <begin position="10"/>
        <end position="51"/>
    </location>
</feature>
<evidence type="ECO:0000313" key="6">
    <source>
        <dbReference type="Proteomes" id="UP000254051"/>
    </source>
</evidence>
<sequence length="533" mass="61816">MTGSSKDIQLSELKDMISQLNMTIKVLNDTITRQQSENDNLKAELAWLRQKMFGSSSERRMDEVTGQMSLFENLPGEEKPVELIEPEVVEQSKKSRKKKPTLEEQFKDIPTRQVLADTLSDEDKICPLCGSEMLAIGTEVIRSEIVYIPPKLERIEYIATTYTCPECKDTEESQFIKDNGTPALIPGSYVSGSLLAYILYRKYGLYIPLYRQEQDFQQQSAPIGRTSMVHWILTAGQEYMQPMYDYFHRELLKRRFLMMDETPIQVLKEEGRRAQSKSYFWLVRTGEDGLNPIVLYNYTPTRAGENAKQFLKGMKPGFYLMTDGYQGYNKVKETKRCCCYAHIRRYLLEAIPKGHEKDYSNPAVQGVFYCNKLFEYERSYKEKGLSFKQIYNRRLKDQKPVIEGFLAWLKQVNPGSNGKLKKAITYIKNREELLMTYLEDGRCSLSNNLSENSIRPLTVGRKNWLFSDTPDGATANALYLTIVEMAKAYKLNLYEYLKYLLEHRPSKDMSDNELAKLAPWNENVQEKCSNKTE</sequence>
<keyword evidence="1" id="KW-0175">Coiled coil</keyword>
<dbReference type="Proteomes" id="UP000254051">
    <property type="component" value="Unassembled WGS sequence"/>
</dbReference>
<dbReference type="InterPro" id="IPR004291">
    <property type="entry name" value="Transposase_IS66_central"/>
</dbReference>
<reference evidence="6" key="1">
    <citation type="submission" date="2017-07" db="EMBL/GenBank/DDBJ databases">
        <authorList>
            <person name="Varghese N."/>
            <person name="Submissions S."/>
        </authorList>
    </citation>
    <scope>NUCLEOTIDE SEQUENCE [LARGE SCALE GENOMIC DNA]</scope>
    <source>
        <strain evidence="6">NLAE-zl-C134</strain>
    </source>
</reference>
<accession>A0A315ZXV7</accession>
<dbReference type="InterPro" id="IPR052344">
    <property type="entry name" value="Transposase-related"/>
</dbReference>
<dbReference type="InterPro" id="IPR024463">
    <property type="entry name" value="Transposase_TnpC_homeodom"/>
</dbReference>
<name>A0A315ZXV7_9FIRM</name>
<organism evidence="5 6">
    <name type="scientific">Faecalicatena contorta</name>
    <dbReference type="NCBI Taxonomy" id="39482"/>
    <lineage>
        <taxon>Bacteria</taxon>
        <taxon>Bacillati</taxon>
        <taxon>Bacillota</taxon>
        <taxon>Clostridia</taxon>
        <taxon>Lachnospirales</taxon>
        <taxon>Lachnospiraceae</taxon>
        <taxon>Faecalicatena</taxon>
    </lineage>
</organism>
<dbReference type="Pfam" id="PF13005">
    <property type="entry name" value="zf-IS66"/>
    <property type="match status" value="1"/>
</dbReference>
<evidence type="ECO:0000256" key="1">
    <source>
        <dbReference type="SAM" id="Coils"/>
    </source>
</evidence>
<dbReference type="PANTHER" id="PTHR33678:SF2">
    <property type="match status" value="1"/>
</dbReference>
<keyword evidence="6" id="KW-1185">Reference proteome</keyword>
<feature type="domain" description="Transposase IS66 central" evidence="2">
    <location>
        <begin position="188"/>
        <end position="474"/>
    </location>
</feature>
<dbReference type="InterPro" id="IPR024474">
    <property type="entry name" value="Znf_dom_IS66"/>
</dbReference>
<evidence type="ECO:0000259" key="4">
    <source>
        <dbReference type="Pfam" id="PF13007"/>
    </source>
</evidence>
<gene>
    <name evidence="5" type="ORF">SAMN05216529_104210</name>
</gene>
<dbReference type="Pfam" id="PF13007">
    <property type="entry name" value="LZ_Tnp_IS66"/>
    <property type="match status" value="1"/>
</dbReference>
<dbReference type="PANTHER" id="PTHR33678">
    <property type="entry name" value="BLL1576 PROTEIN"/>
    <property type="match status" value="1"/>
</dbReference>
<dbReference type="RefSeq" id="WP_109710252.1">
    <property type="nucleotide sequence ID" value="NZ_QGDS01000004.1"/>
</dbReference>
<dbReference type="Pfam" id="PF03050">
    <property type="entry name" value="DDE_Tnp_IS66"/>
    <property type="match status" value="1"/>
</dbReference>
<feature type="domain" description="Transposase TnpC homeodomain" evidence="4">
    <location>
        <begin position="41"/>
        <end position="102"/>
    </location>
</feature>
<evidence type="ECO:0000313" key="5">
    <source>
        <dbReference type="EMBL" id="SUQ13899.1"/>
    </source>
</evidence>